<feature type="compositionally biased region" description="Low complexity" evidence="1">
    <location>
        <begin position="77"/>
        <end position="89"/>
    </location>
</feature>
<dbReference type="RefSeq" id="XP_022649325.1">
    <property type="nucleotide sequence ID" value="XM_022793590.1"/>
</dbReference>
<feature type="region of interest" description="Disordered" evidence="1">
    <location>
        <begin position="1"/>
        <end position="22"/>
    </location>
</feature>
<dbReference type="GeneID" id="111245347"/>
<feature type="region of interest" description="Disordered" evidence="1">
    <location>
        <begin position="76"/>
        <end position="103"/>
    </location>
</feature>
<sequence length="136" mass="14650">MGCKFSSTDYQSAPSSKCARDRRLNLLPGRPSVSPDTFLIMANANGSRWLAGRSEYDINRKTSSPAVTTASVLSLNSAKSPKARAAPRAQVDSVTDEHAEPVPPSVAAFDPKYTLFLLKAADDAIENLIYSADTWS</sequence>
<feature type="compositionally biased region" description="Polar residues" evidence="1">
    <location>
        <begin position="1"/>
        <end position="15"/>
    </location>
</feature>
<dbReference type="EnsemblMetazoa" id="XM_022793590">
    <property type="protein sequence ID" value="XP_022649325"/>
    <property type="gene ID" value="LOC111245347"/>
</dbReference>
<name>A0A7M7JAW7_VARDE</name>
<evidence type="ECO:0000313" key="3">
    <source>
        <dbReference type="Proteomes" id="UP000594260"/>
    </source>
</evidence>
<proteinExistence type="predicted"/>
<keyword evidence="3" id="KW-1185">Reference proteome</keyword>
<organism evidence="2 3">
    <name type="scientific">Varroa destructor</name>
    <name type="common">Honeybee mite</name>
    <dbReference type="NCBI Taxonomy" id="109461"/>
    <lineage>
        <taxon>Eukaryota</taxon>
        <taxon>Metazoa</taxon>
        <taxon>Ecdysozoa</taxon>
        <taxon>Arthropoda</taxon>
        <taxon>Chelicerata</taxon>
        <taxon>Arachnida</taxon>
        <taxon>Acari</taxon>
        <taxon>Parasitiformes</taxon>
        <taxon>Mesostigmata</taxon>
        <taxon>Gamasina</taxon>
        <taxon>Dermanyssoidea</taxon>
        <taxon>Varroidae</taxon>
        <taxon>Varroa</taxon>
    </lineage>
</organism>
<evidence type="ECO:0000256" key="1">
    <source>
        <dbReference type="SAM" id="MobiDB-lite"/>
    </source>
</evidence>
<accession>A0A7M7JAW7</accession>
<evidence type="ECO:0000313" key="2">
    <source>
        <dbReference type="EnsemblMetazoa" id="XP_022649325"/>
    </source>
</evidence>
<dbReference type="AlphaFoldDB" id="A0A7M7JAW7"/>
<reference evidence="2" key="1">
    <citation type="submission" date="2021-01" db="UniProtKB">
        <authorList>
            <consortium name="EnsemblMetazoa"/>
        </authorList>
    </citation>
    <scope>IDENTIFICATION</scope>
</reference>
<dbReference type="Proteomes" id="UP000594260">
    <property type="component" value="Unplaced"/>
</dbReference>
<protein>
    <submittedName>
        <fullName evidence="2">Uncharacterized protein</fullName>
    </submittedName>
</protein>